<feature type="domain" description="DUF4124" evidence="3">
    <location>
        <begin position="8"/>
        <end position="60"/>
    </location>
</feature>
<reference evidence="5 7" key="1">
    <citation type="submission" date="2016-10" db="EMBL/GenBank/DDBJ databases">
        <authorList>
            <person name="Varghese N."/>
            <person name="Submissions S."/>
        </authorList>
    </citation>
    <scope>NUCLEOTIDE SEQUENCE [LARGE SCALE GENOMIC DNA]</scope>
    <source>
        <strain evidence="5 7">DSM 26291</strain>
    </source>
</reference>
<dbReference type="InterPro" id="IPR025392">
    <property type="entry name" value="DUF4124"/>
</dbReference>
<feature type="chain" id="PRO_5043668888" evidence="2">
    <location>
        <begin position="20"/>
        <end position="148"/>
    </location>
</feature>
<sequence>MKKGLLLLLCLLITPITQAGTYRWVDENGQTHFGDRPPVNAASDEVELKAPAPSSDADARARKERMNEFLEQTEQERAERNEAKAKQEAKAAKHEALCESLRARLKHLKSVSRMYRLNKEGERVFVDDEENERIRQEFRAKVQSECGA</sequence>
<name>A0A1W6K589_9GAMM</name>
<accession>A0A1I4MJC2</accession>
<evidence type="ECO:0000313" key="7">
    <source>
        <dbReference type="Proteomes" id="UP000199211"/>
    </source>
</evidence>
<organism evidence="4 6">
    <name type="scientific">Marinobacter salarius</name>
    <dbReference type="NCBI Taxonomy" id="1420917"/>
    <lineage>
        <taxon>Bacteria</taxon>
        <taxon>Pseudomonadati</taxon>
        <taxon>Pseudomonadota</taxon>
        <taxon>Gammaproteobacteria</taxon>
        <taxon>Pseudomonadales</taxon>
        <taxon>Marinobacteraceae</taxon>
        <taxon>Marinobacter</taxon>
    </lineage>
</organism>
<dbReference type="Proteomes" id="UP000193100">
    <property type="component" value="Chromosome"/>
</dbReference>
<keyword evidence="2" id="KW-0732">Signal</keyword>
<feature type="region of interest" description="Disordered" evidence="1">
    <location>
        <begin position="33"/>
        <end position="67"/>
    </location>
</feature>
<evidence type="ECO:0000313" key="4">
    <source>
        <dbReference type="EMBL" id="ARM82575.1"/>
    </source>
</evidence>
<evidence type="ECO:0000313" key="6">
    <source>
        <dbReference type="Proteomes" id="UP000193100"/>
    </source>
</evidence>
<feature type="signal peptide" evidence="2">
    <location>
        <begin position="1"/>
        <end position="19"/>
    </location>
</feature>
<feature type="compositionally biased region" description="Basic and acidic residues" evidence="1">
    <location>
        <begin position="57"/>
        <end position="67"/>
    </location>
</feature>
<gene>
    <name evidence="4" type="ORF">MARSALSMR5_00474</name>
    <name evidence="5" type="ORF">SAMN04487868_1235</name>
</gene>
<proteinExistence type="predicted"/>
<dbReference type="Proteomes" id="UP000199211">
    <property type="component" value="Unassembled WGS sequence"/>
</dbReference>
<evidence type="ECO:0000256" key="1">
    <source>
        <dbReference type="SAM" id="MobiDB-lite"/>
    </source>
</evidence>
<evidence type="ECO:0000313" key="5">
    <source>
        <dbReference type="EMBL" id="SFM03364.1"/>
    </source>
</evidence>
<dbReference type="AlphaFoldDB" id="A0A1W6K589"/>
<evidence type="ECO:0000259" key="3">
    <source>
        <dbReference type="Pfam" id="PF13511"/>
    </source>
</evidence>
<dbReference type="RefSeq" id="WP_075195612.1">
    <property type="nucleotide sequence ID" value="NZ_CP020931.1"/>
</dbReference>
<protein>
    <submittedName>
        <fullName evidence="4">Glycolate oxidase iron-sulfur subunit</fullName>
    </submittedName>
</protein>
<dbReference type="Pfam" id="PF13511">
    <property type="entry name" value="DUF4124"/>
    <property type="match status" value="1"/>
</dbReference>
<dbReference type="EMBL" id="CP020931">
    <property type="protein sequence ID" value="ARM82575.1"/>
    <property type="molecule type" value="Genomic_DNA"/>
</dbReference>
<accession>A0A1W6K589</accession>
<dbReference type="STRING" id="1420917.AU15_18300"/>
<keyword evidence="7" id="KW-1185">Reference proteome</keyword>
<reference evidence="4 6" key="2">
    <citation type="submission" date="2017-04" db="EMBL/GenBank/DDBJ databases">
        <title>Genome Sequence of Marinobacter salarius strain SMR5 Isolated from a culture of the Diatom Skeletonema marinoi.</title>
        <authorList>
            <person name="Topel M."/>
            <person name="Pinder M.I.M."/>
            <person name="Johansson O.N."/>
            <person name="Kourtchenko O."/>
            <person name="Godhe A."/>
            <person name="Clarke A.K."/>
        </authorList>
    </citation>
    <scope>NUCLEOTIDE SEQUENCE [LARGE SCALE GENOMIC DNA]</scope>
    <source>
        <strain evidence="4 6">SMR5</strain>
    </source>
</reference>
<dbReference type="EMBL" id="FOTV01000023">
    <property type="protein sequence ID" value="SFM03364.1"/>
    <property type="molecule type" value="Genomic_DNA"/>
</dbReference>
<dbReference type="GeneID" id="77254470"/>
<evidence type="ECO:0000256" key="2">
    <source>
        <dbReference type="SAM" id="SignalP"/>
    </source>
</evidence>